<feature type="region of interest" description="Disordered" evidence="5">
    <location>
        <begin position="331"/>
        <end position="613"/>
    </location>
</feature>
<feature type="compositionally biased region" description="Low complexity" evidence="5">
    <location>
        <begin position="732"/>
        <end position="745"/>
    </location>
</feature>
<keyword evidence="2" id="KW-0547">Nucleotide-binding</keyword>
<proteinExistence type="predicted"/>
<gene>
    <name evidence="8" type="ORF">D7V93_31930</name>
</gene>
<keyword evidence="6" id="KW-0472">Membrane</keyword>
<dbReference type="PROSITE" id="PS50011">
    <property type="entry name" value="PROTEIN_KINASE_DOM"/>
    <property type="match status" value="1"/>
</dbReference>
<feature type="region of interest" description="Disordered" evidence="5">
    <location>
        <begin position="645"/>
        <end position="719"/>
    </location>
</feature>
<keyword evidence="9" id="KW-1185">Reference proteome</keyword>
<reference evidence="9" key="1">
    <citation type="submission" date="2018-09" db="EMBL/GenBank/DDBJ databases">
        <authorList>
            <person name="Livingstone P.G."/>
            <person name="Whitworth D.E."/>
        </authorList>
    </citation>
    <scope>NUCLEOTIDE SEQUENCE [LARGE SCALE GENOMIC DNA]</scope>
    <source>
        <strain evidence="9">CA051B</strain>
    </source>
</reference>
<evidence type="ECO:0000256" key="1">
    <source>
        <dbReference type="ARBA" id="ARBA00022679"/>
    </source>
</evidence>
<protein>
    <submittedName>
        <fullName evidence="8">PEGA domain-containing protein</fullName>
    </submittedName>
</protein>
<dbReference type="PROSITE" id="PS00109">
    <property type="entry name" value="PROTEIN_KINASE_TYR"/>
    <property type="match status" value="1"/>
</dbReference>
<dbReference type="InterPro" id="IPR011009">
    <property type="entry name" value="Kinase-like_dom_sf"/>
</dbReference>
<dbReference type="CDD" id="cd14014">
    <property type="entry name" value="STKc_PknB_like"/>
    <property type="match status" value="1"/>
</dbReference>
<evidence type="ECO:0000256" key="5">
    <source>
        <dbReference type="SAM" id="MobiDB-lite"/>
    </source>
</evidence>
<dbReference type="PANTHER" id="PTHR43289">
    <property type="entry name" value="MITOGEN-ACTIVATED PROTEIN KINASE KINASE KINASE 20-RELATED"/>
    <property type="match status" value="1"/>
</dbReference>
<dbReference type="Proteomes" id="UP000272888">
    <property type="component" value="Unassembled WGS sequence"/>
</dbReference>
<feature type="compositionally biased region" description="Low complexity" evidence="5">
    <location>
        <begin position="913"/>
        <end position="928"/>
    </location>
</feature>
<dbReference type="AlphaFoldDB" id="A0A3A8NYI9"/>
<dbReference type="Pfam" id="PF08308">
    <property type="entry name" value="PEGA"/>
    <property type="match status" value="1"/>
</dbReference>
<name>A0A3A8NYI9_9BACT</name>
<dbReference type="GO" id="GO:0005524">
    <property type="term" value="F:ATP binding"/>
    <property type="evidence" value="ECO:0007669"/>
    <property type="project" value="UniProtKB-KW"/>
</dbReference>
<organism evidence="8 9">
    <name type="scientific">Corallococcus llansteffanensis</name>
    <dbReference type="NCBI Taxonomy" id="2316731"/>
    <lineage>
        <taxon>Bacteria</taxon>
        <taxon>Pseudomonadati</taxon>
        <taxon>Myxococcota</taxon>
        <taxon>Myxococcia</taxon>
        <taxon>Myxococcales</taxon>
        <taxon>Cystobacterineae</taxon>
        <taxon>Myxococcaceae</taxon>
        <taxon>Corallococcus</taxon>
    </lineage>
</organism>
<comment type="caution">
    <text evidence="8">The sequence shown here is derived from an EMBL/GenBank/DDBJ whole genome shotgun (WGS) entry which is preliminary data.</text>
</comment>
<keyword evidence="3" id="KW-0418">Kinase</keyword>
<dbReference type="InterPro" id="IPR013229">
    <property type="entry name" value="PEGA"/>
</dbReference>
<keyword evidence="6" id="KW-0812">Transmembrane</keyword>
<evidence type="ECO:0000313" key="9">
    <source>
        <dbReference type="Proteomes" id="UP000272888"/>
    </source>
</evidence>
<keyword evidence="4" id="KW-0067">ATP-binding</keyword>
<evidence type="ECO:0000313" key="8">
    <source>
        <dbReference type="EMBL" id="RKH49407.1"/>
    </source>
</evidence>
<dbReference type="Gene3D" id="3.30.200.20">
    <property type="entry name" value="Phosphorylase Kinase, domain 1"/>
    <property type="match status" value="1"/>
</dbReference>
<dbReference type="GO" id="GO:0004674">
    <property type="term" value="F:protein serine/threonine kinase activity"/>
    <property type="evidence" value="ECO:0007669"/>
    <property type="project" value="TreeGrafter"/>
</dbReference>
<dbReference type="SUPFAM" id="SSF56112">
    <property type="entry name" value="Protein kinase-like (PK-like)"/>
    <property type="match status" value="1"/>
</dbReference>
<dbReference type="InterPro" id="IPR008266">
    <property type="entry name" value="Tyr_kinase_AS"/>
</dbReference>
<dbReference type="PANTHER" id="PTHR43289:SF6">
    <property type="entry name" value="SERINE_THREONINE-PROTEIN KINASE NEKL-3"/>
    <property type="match status" value="1"/>
</dbReference>
<feature type="region of interest" description="Disordered" evidence="5">
    <location>
        <begin position="732"/>
        <end position="752"/>
    </location>
</feature>
<feature type="domain" description="Protein kinase" evidence="7">
    <location>
        <begin position="29"/>
        <end position="304"/>
    </location>
</feature>
<feature type="transmembrane region" description="Helical" evidence="6">
    <location>
        <begin position="770"/>
        <end position="789"/>
    </location>
</feature>
<evidence type="ECO:0000256" key="2">
    <source>
        <dbReference type="ARBA" id="ARBA00022741"/>
    </source>
</evidence>
<dbReference type="Pfam" id="PF00069">
    <property type="entry name" value="Pkinase"/>
    <property type="match status" value="1"/>
</dbReference>
<keyword evidence="1" id="KW-0808">Transferase</keyword>
<sequence>MFDSPGLGAYARDPPSRVPAVSIETYGSYQLLKRLATGGMAQIYLARRPGSDAPDKLLVLKRILPHLSENDEFVRMFLDEARIAARLAHPNVVQIYDLGAEGDTFFIAMEYIHGVDARRLWKRSETAGRPLPVPLVCRILLEASAGLDYAHRKTDATGRPLGIVHRDVSPQNILVTFEGGVKVVDFGIAKAADQATVTRSGVLKGKYSYMSPEQAAGQRVDCRSDVFALGVVLHELLTGGRLFKRPSDMLTLGAVAECNVPAPSQVAPRVPADLDAIVLKALAKDPDARYQHAQDLQHALEGWLAAQAQPSGTADLAAFMKDLYADRLSAEARSGEVQVTDEEAGVSPRSESPQAPRRSVMRPATAPGRTEHEPTTTLRPPRANRPSGKVEPRREEGEAEPRGAEARPEPRGEVRSEVRGAEGRTGDARAEGRNGEARAELRSEVRGADARTADVRAEGRNADGRNADARNADGRNADARNAEGRNADGRNADGRNADARTADGRNADARADARSAESRAEVRSEIRHAEPRSEIRHADPRADVRNAEPRSELRNTDARPESRSESRPEPRQSTGTRRALESPPSRSMRPVRLEEPSLPTVTSEEGPTLAMMDPLGSLRATGFQVEEDAPTLAMVDPLGRLTPRFQVEEDAPTLDQRLLAAQAQEDDDDATQDMRAVSRSEVDEGPTQDLRAVPRSEVPGSRSGPMPSPSAEHRHGRLPVPAPHATIEEMTASTAPRSSSRAPMPNAWVPPARTGTLTEQSVVEPSKRRWLVWGGAALAALLVVLGLFWSTGMSATGVRVETEPTGARVVFEDRVLPERTPLVLPQVKPGRYWVVLVKEGYRELRTQIVVPSSGELVVGPLKLVPMTSSGRPGTEPPAAVPPAPEPNPSGAADPNAPTASPPEAKEAPRNPGAAPVAQQPRAATTTTAEVREAARPVERAAAVSFVVTPWAEVTCNGRKLGETPFQPVELRVGMYDCKFSNPELKRTLNRRIEVRPIDLNVVTVKFE</sequence>
<dbReference type="Gene3D" id="1.10.510.10">
    <property type="entry name" value="Transferase(Phosphotransferase) domain 1"/>
    <property type="match status" value="1"/>
</dbReference>
<evidence type="ECO:0000259" key="7">
    <source>
        <dbReference type="PROSITE" id="PS50011"/>
    </source>
</evidence>
<keyword evidence="6" id="KW-1133">Transmembrane helix</keyword>
<feature type="region of interest" description="Disordered" evidence="5">
    <location>
        <begin position="867"/>
        <end position="931"/>
    </location>
</feature>
<feature type="compositionally biased region" description="Low complexity" evidence="5">
    <location>
        <begin position="654"/>
        <end position="663"/>
    </location>
</feature>
<dbReference type="InterPro" id="IPR000719">
    <property type="entry name" value="Prot_kinase_dom"/>
</dbReference>
<evidence type="ECO:0000256" key="6">
    <source>
        <dbReference type="SAM" id="Phobius"/>
    </source>
</evidence>
<feature type="compositionally biased region" description="Basic and acidic residues" evidence="5">
    <location>
        <begin position="388"/>
        <end position="570"/>
    </location>
</feature>
<feature type="compositionally biased region" description="Pro residues" evidence="5">
    <location>
        <begin position="874"/>
        <end position="887"/>
    </location>
</feature>
<dbReference type="EMBL" id="RAWB01000461">
    <property type="protein sequence ID" value="RKH49407.1"/>
    <property type="molecule type" value="Genomic_DNA"/>
</dbReference>
<evidence type="ECO:0000256" key="3">
    <source>
        <dbReference type="ARBA" id="ARBA00022777"/>
    </source>
</evidence>
<accession>A0A3A8NYI9</accession>
<evidence type="ECO:0000256" key="4">
    <source>
        <dbReference type="ARBA" id="ARBA00022840"/>
    </source>
</evidence>